<feature type="compositionally biased region" description="Low complexity" evidence="2">
    <location>
        <begin position="230"/>
        <end position="241"/>
    </location>
</feature>
<feature type="region of interest" description="Disordered" evidence="2">
    <location>
        <begin position="170"/>
        <end position="324"/>
    </location>
</feature>
<dbReference type="GO" id="GO:0008270">
    <property type="term" value="F:zinc ion binding"/>
    <property type="evidence" value="ECO:0007669"/>
    <property type="project" value="UniProtKB-KW"/>
</dbReference>
<dbReference type="Gene3D" id="3.30.160.60">
    <property type="entry name" value="Classic Zinc Finger"/>
    <property type="match status" value="1"/>
</dbReference>
<dbReference type="EMBL" id="GL377309">
    <property type="protein sequence ID" value="EFI94691.1"/>
    <property type="molecule type" value="Genomic_DNA"/>
</dbReference>
<dbReference type="VEuPathDB" id="FungiDB:SCHCODRAFT_02584847"/>
<dbReference type="OrthoDB" id="3176823at2759"/>
<evidence type="ECO:0000256" key="2">
    <source>
        <dbReference type="SAM" id="MobiDB-lite"/>
    </source>
</evidence>
<evidence type="ECO:0000313" key="4">
    <source>
        <dbReference type="EMBL" id="EFI94691.1"/>
    </source>
</evidence>
<dbReference type="Proteomes" id="UP000007431">
    <property type="component" value="Unassembled WGS sequence"/>
</dbReference>
<dbReference type="InParanoid" id="D8QB42"/>
<protein>
    <recommendedName>
        <fullName evidence="3">C2H2-type domain-containing protein</fullName>
    </recommendedName>
</protein>
<dbReference type="InterPro" id="IPR036236">
    <property type="entry name" value="Znf_C2H2_sf"/>
</dbReference>
<feature type="compositionally biased region" description="Low complexity" evidence="2">
    <location>
        <begin position="265"/>
        <end position="274"/>
    </location>
</feature>
<reference evidence="4 5" key="1">
    <citation type="journal article" date="2010" name="Nat. Biotechnol.">
        <title>Genome sequence of the model mushroom Schizophyllum commune.</title>
        <authorList>
            <person name="Ohm R.A."/>
            <person name="de Jong J.F."/>
            <person name="Lugones L.G."/>
            <person name="Aerts A."/>
            <person name="Kothe E."/>
            <person name="Stajich J.E."/>
            <person name="de Vries R.P."/>
            <person name="Record E."/>
            <person name="Levasseur A."/>
            <person name="Baker S.E."/>
            <person name="Bartholomew K.A."/>
            <person name="Coutinho P.M."/>
            <person name="Erdmann S."/>
            <person name="Fowler T.J."/>
            <person name="Gathman A.C."/>
            <person name="Lombard V."/>
            <person name="Henrissat B."/>
            <person name="Knabe N."/>
            <person name="Kuees U."/>
            <person name="Lilly W.W."/>
            <person name="Lindquist E."/>
            <person name="Lucas S."/>
            <person name="Magnuson J.K."/>
            <person name="Piumi F."/>
            <person name="Raudaskoski M."/>
            <person name="Salamov A."/>
            <person name="Schmutz J."/>
            <person name="Schwarze F.W.M.R."/>
            <person name="vanKuyk P.A."/>
            <person name="Horton J.S."/>
            <person name="Grigoriev I.V."/>
            <person name="Woesten H.A.B."/>
        </authorList>
    </citation>
    <scope>NUCLEOTIDE SEQUENCE [LARGE SCALE GENOMIC DNA]</scope>
    <source>
        <strain evidence="5">H4-8 / FGSC 9210</strain>
    </source>
</reference>
<name>D8QB42_SCHCM</name>
<dbReference type="RefSeq" id="XP_003029594.1">
    <property type="nucleotide sequence ID" value="XM_003029548.1"/>
</dbReference>
<dbReference type="SUPFAM" id="SSF57667">
    <property type="entry name" value="beta-beta-alpha zinc fingers"/>
    <property type="match status" value="1"/>
</dbReference>
<dbReference type="InterPro" id="IPR013087">
    <property type="entry name" value="Znf_C2H2_type"/>
</dbReference>
<accession>D8QB42</accession>
<sequence>MPSLFLPRDSESVRNDDGSLAVVYVADVDVDSGEIRVIPGPTPYSIMARQVMFHKNYLLDVVEENITDIGPTREILRRRLELLTERAKAHIQRQRSYASAYEAYASVLSSSYSDGLNLLDQRDFDDASNPQAWGVESMSDIMKPINYHVVFPEVPAAPSTSTSTTAAAIPVPEASSSSATATSTSIPSRGSKRVTPDEPSSSVDSLPKRARLDSDVSASTGNGGNLPHLTTPYTTYYSDPSTKGKKRSRSDSDEEDRAPKRVRQLPDTILTPLPLDDDDLTDADAEGEDDEDYTPAITPEVARPSPTTAPSTAHEPHPVVGCGPRATQGFKMPCMPMTYHTAMPRRTDVDDPLYDAEDHAANDELASAAVADDPVRDDDSHSVYQPPSRSPTPVPIRSSRRLRSRNTKPYDRPSTTKSRASTKKSKSRASTSRSTSSRASSSSKPFVPDDDAAAAIGSNCKFPRTIRRFITPVDAPGHINLGLDNAYYKCPPPACSVCGKLKGNTGDLSRHILSHIVWGDKRVNQCRSCPVSYARKDALTRHLKHNPGHRGQYDALCPEFWVKYEDYSQHVVLDLSADE</sequence>
<dbReference type="HOGENOM" id="CLU_471854_0_0_1"/>
<keyword evidence="5" id="KW-1185">Reference proteome</keyword>
<evidence type="ECO:0000313" key="5">
    <source>
        <dbReference type="Proteomes" id="UP000007431"/>
    </source>
</evidence>
<feature type="domain" description="C2H2-type" evidence="3">
    <location>
        <begin position="524"/>
        <end position="554"/>
    </location>
</feature>
<evidence type="ECO:0000259" key="3">
    <source>
        <dbReference type="PROSITE" id="PS50157"/>
    </source>
</evidence>
<feature type="compositionally biased region" description="Low complexity" evidence="2">
    <location>
        <begin position="170"/>
        <end position="185"/>
    </location>
</feature>
<dbReference type="KEGG" id="scm:SCHCO_02584847"/>
<feature type="compositionally biased region" description="Low complexity" evidence="2">
    <location>
        <begin position="428"/>
        <end position="444"/>
    </location>
</feature>
<keyword evidence="1" id="KW-0862">Zinc</keyword>
<gene>
    <name evidence="4" type="ORF">SCHCODRAFT_236377</name>
</gene>
<dbReference type="AlphaFoldDB" id="D8QB42"/>
<keyword evidence="1" id="KW-0863">Zinc-finger</keyword>
<keyword evidence="1" id="KW-0479">Metal-binding</keyword>
<dbReference type="GeneID" id="9593941"/>
<feature type="region of interest" description="Disordered" evidence="2">
    <location>
        <begin position="368"/>
        <end position="450"/>
    </location>
</feature>
<dbReference type="PROSITE" id="PS50157">
    <property type="entry name" value="ZINC_FINGER_C2H2_2"/>
    <property type="match status" value="1"/>
</dbReference>
<feature type="compositionally biased region" description="Acidic residues" evidence="2">
    <location>
        <begin position="275"/>
        <end position="293"/>
    </location>
</feature>
<evidence type="ECO:0000256" key="1">
    <source>
        <dbReference type="PROSITE-ProRule" id="PRU00042"/>
    </source>
</evidence>
<organism evidence="5">
    <name type="scientific">Schizophyllum commune (strain H4-8 / FGSC 9210)</name>
    <name type="common">Split gill fungus</name>
    <dbReference type="NCBI Taxonomy" id="578458"/>
    <lineage>
        <taxon>Eukaryota</taxon>
        <taxon>Fungi</taxon>
        <taxon>Dikarya</taxon>
        <taxon>Basidiomycota</taxon>
        <taxon>Agaricomycotina</taxon>
        <taxon>Agaricomycetes</taxon>
        <taxon>Agaricomycetidae</taxon>
        <taxon>Agaricales</taxon>
        <taxon>Schizophyllaceae</taxon>
        <taxon>Schizophyllum</taxon>
    </lineage>
</organism>
<proteinExistence type="predicted"/>